<dbReference type="InterPro" id="IPR037171">
    <property type="entry name" value="NagB/RpiA_transferase-like"/>
</dbReference>
<dbReference type="GO" id="GO:0005524">
    <property type="term" value="F:ATP binding"/>
    <property type="evidence" value="ECO:0007669"/>
    <property type="project" value="UniProtKB-KW"/>
</dbReference>
<dbReference type="PIRSF" id="PIRSF006806">
    <property type="entry name" value="FTHF_cligase"/>
    <property type="match status" value="1"/>
</dbReference>
<keyword evidence="5" id="KW-0460">Magnesium</keyword>
<feature type="binding site" evidence="4">
    <location>
        <position position="49"/>
    </location>
    <ligand>
        <name>substrate</name>
    </ligand>
</feature>
<accession>A0AAC9RQN7</accession>
<gene>
    <name evidence="6" type="ORF">B5P37_00080</name>
</gene>
<evidence type="ECO:0000256" key="4">
    <source>
        <dbReference type="PIRSR" id="PIRSR006806-1"/>
    </source>
</evidence>
<evidence type="ECO:0000256" key="5">
    <source>
        <dbReference type="RuleBase" id="RU361279"/>
    </source>
</evidence>
<evidence type="ECO:0000313" key="7">
    <source>
        <dbReference type="Proteomes" id="UP000242864"/>
    </source>
</evidence>
<keyword evidence="2 4" id="KW-0547">Nucleotide-binding</keyword>
<dbReference type="KEGG" id="slz:B5P37_00080"/>
<proteinExistence type="inferred from homology"/>
<reference evidence="6 7" key="1">
    <citation type="submission" date="2017-04" db="EMBL/GenBank/DDBJ databases">
        <authorList>
            <person name="Veseli I.A."/>
            <person name="Tang C."/>
            <person name="Pombert J.-F."/>
        </authorList>
    </citation>
    <scope>NUCLEOTIDE SEQUENCE [LARGE SCALE GENOMIC DNA]</scope>
    <source>
        <strain evidence="6 7">ATCC 700373</strain>
    </source>
</reference>
<feature type="binding site" evidence="4">
    <location>
        <begin position="3"/>
        <end position="7"/>
    </location>
    <ligand>
        <name>ATP</name>
        <dbReference type="ChEBI" id="CHEBI:30616"/>
    </ligand>
</feature>
<dbReference type="EMBL" id="CP020773">
    <property type="protein sequence ID" value="ARJ49856.1"/>
    <property type="molecule type" value="Genomic_DNA"/>
</dbReference>
<dbReference type="GO" id="GO:0009396">
    <property type="term" value="P:folic acid-containing compound biosynthetic process"/>
    <property type="evidence" value="ECO:0007669"/>
    <property type="project" value="TreeGrafter"/>
</dbReference>
<keyword evidence="3 4" id="KW-0067">ATP-binding</keyword>
<dbReference type="Gene3D" id="3.40.50.10420">
    <property type="entry name" value="NagB/RpiA/CoA transferase-like"/>
    <property type="match status" value="1"/>
</dbReference>
<dbReference type="RefSeq" id="WP_085235916.1">
    <property type="nucleotide sequence ID" value="NZ_CP020773.1"/>
</dbReference>
<dbReference type="Pfam" id="PF01812">
    <property type="entry name" value="5-FTHF_cyc-lig"/>
    <property type="match status" value="1"/>
</dbReference>
<dbReference type="Proteomes" id="UP000242864">
    <property type="component" value="Chromosome"/>
</dbReference>
<evidence type="ECO:0000256" key="3">
    <source>
        <dbReference type="ARBA" id="ARBA00022840"/>
    </source>
</evidence>
<comment type="similarity">
    <text evidence="1 5">Belongs to the 5-formyltetrahydrofolate cyclo-ligase family.</text>
</comment>
<keyword evidence="5" id="KW-0479">Metal-binding</keyword>
<keyword evidence="7" id="KW-1185">Reference proteome</keyword>
<evidence type="ECO:0000256" key="2">
    <source>
        <dbReference type="ARBA" id="ARBA00022741"/>
    </source>
</evidence>
<dbReference type="PANTHER" id="PTHR23407">
    <property type="entry name" value="ATPASE INHIBITOR/5-FORMYLTETRAHYDROFOLATE CYCLO-LIGASE"/>
    <property type="match status" value="1"/>
</dbReference>
<dbReference type="GO" id="GO:0046872">
    <property type="term" value="F:metal ion binding"/>
    <property type="evidence" value="ECO:0007669"/>
    <property type="project" value="UniProtKB-KW"/>
</dbReference>
<dbReference type="GO" id="GO:0035999">
    <property type="term" value="P:tetrahydrofolate interconversion"/>
    <property type="evidence" value="ECO:0007669"/>
    <property type="project" value="TreeGrafter"/>
</dbReference>
<organism evidence="6 7">
    <name type="scientific">Staphylococcus lutrae</name>
    <dbReference type="NCBI Taxonomy" id="155085"/>
    <lineage>
        <taxon>Bacteria</taxon>
        <taxon>Bacillati</taxon>
        <taxon>Bacillota</taxon>
        <taxon>Bacilli</taxon>
        <taxon>Bacillales</taxon>
        <taxon>Staphylococcaceae</taxon>
        <taxon>Staphylococcus</taxon>
    </lineage>
</organism>
<dbReference type="SUPFAM" id="SSF100950">
    <property type="entry name" value="NagB/RpiA/CoA transferase-like"/>
    <property type="match status" value="1"/>
</dbReference>
<dbReference type="NCBIfam" id="TIGR02727">
    <property type="entry name" value="MTHFS_bact"/>
    <property type="match status" value="1"/>
</dbReference>
<comment type="cofactor">
    <cofactor evidence="5">
        <name>Mg(2+)</name>
        <dbReference type="ChEBI" id="CHEBI:18420"/>
    </cofactor>
</comment>
<dbReference type="InterPro" id="IPR024185">
    <property type="entry name" value="FTHF_cligase-like_sf"/>
</dbReference>
<dbReference type="PANTHER" id="PTHR23407:SF1">
    <property type="entry name" value="5-FORMYLTETRAHYDROFOLATE CYCLO-LIGASE"/>
    <property type="match status" value="1"/>
</dbReference>
<comment type="catalytic activity">
    <reaction evidence="5">
        <text>(6S)-5-formyl-5,6,7,8-tetrahydrofolate + ATP = (6R)-5,10-methenyltetrahydrofolate + ADP + phosphate</text>
        <dbReference type="Rhea" id="RHEA:10488"/>
        <dbReference type="ChEBI" id="CHEBI:30616"/>
        <dbReference type="ChEBI" id="CHEBI:43474"/>
        <dbReference type="ChEBI" id="CHEBI:57455"/>
        <dbReference type="ChEBI" id="CHEBI:57457"/>
        <dbReference type="ChEBI" id="CHEBI:456216"/>
        <dbReference type="EC" id="6.3.3.2"/>
    </reaction>
</comment>
<sequence>MSKKALRQKTIAKMKQLSAYQKSEADRWLFEQLIHHPAYQRARSIGLVLSMPHEVTTDAIIRNALNENKDVYVPSTDYADKTMVFQQFTDFDQLNTDKKGIRYLRVNTPIQNHLDLVIVPGVVFNHDGYRIGYGGGYFDRYLAEYQPHNLSLVYDIQIDDTIQIESHDYPVSELIIANTTRLEETHVRH</sequence>
<dbReference type="EC" id="6.3.3.2" evidence="5"/>
<name>A0AAC9RQN7_9STAP</name>
<evidence type="ECO:0000256" key="1">
    <source>
        <dbReference type="ARBA" id="ARBA00010638"/>
    </source>
</evidence>
<dbReference type="InterPro" id="IPR002698">
    <property type="entry name" value="FTHF_cligase"/>
</dbReference>
<dbReference type="AlphaFoldDB" id="A0AAC9RQN7"/>
<evidence type="ECO:0000313" key="6">
    <source>
        <dbReference type="EMBL" id="ARJ49856.1"/>
    </source>
</evidence>
<feature type="binding site" evidence="4">
    <location>
        <position position="54"/>
    </location>
    <ligand>
        <name>substrate</name>
    </ligand>
</feature>
<protein>
    <recommendedName>
        <fullName evidence="5">5-formyltetrahydrofolate cyclo-ligase</fullName>
        <ecNumber evidence="5">6.3.3.2</ecNumber>
    </recommendedName>
</protein>
<dbReference type="GO" id="GO:0030272">
    <property type="term" value="F:5-formyltetrahydrofolate cyclo-ligase activity"/>
    <property type="evidence" value="ECO:0007669"/>
    <property type="project" value="UniProtKB-EC"/>
</dbReference>